<protein>
    <submittedName>
        <fullName evidence="1">Uncharacterized protein</fullName>
    </submittedName>
</protein>
<organism evidence="1 2">
    <name type="scientific">Corchorus olitorius</name>
    <dbReference type="NCBI Taxonomy" id="93759"/>
    <lineage>
        <taxon>Eukaryota</taxon>
        <taxon>Viridiplantae</taxon>
        <taxon>Streptophyta</taxon>
        <taxon>Embryophyta</taxon>
        <taxon>Tracheophyta</taxon>
        <taxon>Spermatophyta</taxon>
        <taxon>Magnoliopsida</taxon>
        <taxon>eudicotyledons</taxon>
        <taxon>Gunneridae</taxon>
        <taxon>Pentapetalae</taxon>
        <taxon>rosids</taxon>
        <taxon>malvids</taxon>
        <taxon>Malvales</taxon>
        <taxon>Malvaceae</taxon>
        <taxon>Grewioideae</taxon>
        <taxon>Apeibeae</taxon>
        <taxon>Corchorus</taxon>
    </lineage>
</organism>
<dbReference type="EMBL" id="AWUE01016654">
    <property type="protein sequence ID" value="OMO89854.1"/>
    <property type="molecule type" value="Genomic_DNA"/>
</dbReference>
<reference evidence="2" key="1">
    <citation type="submission" date="2013-09" db="EMBL/GenBank/DDBJ databases">
        <title>Corchorus olitorius genome sequencing.</title>
        <authorList>
            <person name="Alam M."/>
            <person name="Haque M.S."/>
            <person name="Islam M.S."/>
            <person name="Emdad E.M."/>
            <person name="Islam M.M."/>
            <person name="Ahmed B."/>
            <person name="Halim A."/>
            <person name="Hossen Q.M.M."/>
            <person name="Hossain M.Z."/>
            <person name="Ahmed R."/>
            <person name="Khan M.M."/>
            <person name="Islam R."/>
            <person name="Rashid M.M."/>
            <person name="Khan S.A."/>
            <person name="Rahman M.S."/>
            <person name="Alam M."/>
            <person name="Yahiya A.S."/>
            <person name="Khan M.S."/>
            <person name="Azam M.S."/>
            <person name="Haque T."/>
            <person name="Lashkar M.Z.H."/>
            <person name="Akhand A.I."/>
            <person name="Morshed G."/>
            <person name="Roy S."/>
            <person name="Uddin K.S."/>
            <person name="Rabeya T."/>
            <person name="Hossain A.S."/>
            <person name="Chowdhury A."/>
            <person name="Snigdha A.R."/>
            <person name="Mortoza M.S."/>
            <person name="Matin S.A."/>
            <person name="Hoque S.M.E."/>
            <person name="Islam M.K."/>
            <person name="Roy D.K."/>
            <person name="Haider R."/>
            <person name="Moosa M.M."/>
            <person name="Elias S.M."/>
            <person name="Hasan A.M."/>
            <person name="Jahan S."/>
            <person name="Shafiuddin M."/>
            <person name="Mahmood N."/>
            <person name="Shommy N.S."/>
        </authorList>
    </citation>
    <scope>NUCLEOTIDE SEQUENCE [LARGE SCALE GENOMIC DNA]</scope>
    <source>
        <strain evidence="2">cv. O-4</strain>
    </source>
</reference>
<keyword evidence="2" id="KW-1185">Reference proteome</keyword>
<name>A0A1R3J4W1_9ROSI</name>
<dbReference type="Proteomes" id="UP000187203">
    <property type="component" value="Unassembled WGS sequence"/>
</dbReference>
<evidence type="ECO:0000313" key="2">
    <source>
        <dbReference type="Proteomes" id="UP000187203"/>
    </source>
</evidence>
<dbReference type="AlphaFoldDB" id="A0A1R3J4W1"/>
<sequence>MLAVGELLLMLAQTPYAGKCLLMVIMPLLRKHIMLVSLLMLMQSTNVGKMPYAGNYASAKMTPCCCKLDSIEKTPSASGRASAEKISSASSHPCAEKTSSISSHAFAEHTCCHLLLTTFGYKSIFFIRSRGSGILQHCKLRKKGVDSSAAG</sequence>
<gene>
    <name evidence="1" type="ORF">COLO4_19563</name>
</gene>
<evidence type="ECO:0000313" key="1">
    <source>
        <dbReference type="EMBL" id="OMO89854.1"/>
    </source>
</evidence>
<comment type="caution">
    <text evidence="1">The sequence shown here is derived from an EMBL/GenBank/DDBJ whole genome shotgun (WGS) entry which is preliminary data.</text>
</comment>
<proteinExistence type="predicted"/>
<accession>A0A1R3J4W1</accession>